<evidence type="ECO:0000313" key="2">
    <source>
        <dbReference type="Proteomes" id="UP000184300"/>
    </source>
</evidence>
<dbReference type="OrthoDB" id="3182339at2759"/>
<organism evidence="1 2">
    <name type="scientific">Aspergillus glaucus CBS 516.65</name>
    <dbReference type="NCBI Taxonomy" id="1160497"/>
    <lineage>
        <taxon>Eukaryota</taxon>
        <taxon>Fungi</taxon>
        <taxon>Dikarya</taxon>
        <taxon>Ascomycota</taxon>
        <taxon>Pezizomycotina</taxon>
        <taxon>Eurotiomycetes</taxon>
        <taxon>Eurotiomycetidae</taxon>
        <taxon>Eurotiales</taxon>
        <taxon>Aspergillaceae</taxon>
        <taxon>Aspergillus</taxon>
        <taxon>Aspergillus subgen. Aspergillus</taxon>
    </lineage>
</organism>
<keyword evidence="2" id="KW-1185">Reference proteome</keyword>
<name>A0A1L9VR16_ASPGL</name>
<protein>
    <submittedName>
        <fullName evidence="1">Uncharacterized protein</fullName>
    </submittedName>
</protein>
<reference evidence="2" key="1">
    <citation type="journal article" date="2017" name="Genome Biol.">
        <title>Comparative genomics reveals high biological diversity and specific adaptations in the industrially and medically important fungal genus Aspergillus.</title>
        <authorList>
            <person name="de Vries R.P."/>
            <person name="Riley R."/>
            <person name="Wiebenga A."/>
            <person name="Aguilar-Osorio G."/>
            <person name="Amillis S."/>
            <person name="Uchima C.A."/>
            <person name="Anderluh G."/>
            <person name="Asadollahi M."/>
            <person name="Askin M."/>
            <person name="Barry K."/>
            <person name="Battaglia E."/>
            <person name="Bayram O."/>
            <person name="Benocci T."/>
            <person name="Braus-Stromeyer S.A."/>
            <person name="Caldana C."/>
            <person name="Canovas D."/>
            <person name="Cerqueira G.C."/>
            <person name="Chen F."/>
            <person name="Chen W."/>
            <person name="Choi C."/>
            <person name="Clum A."/>
            <person name="Dos Santos R.A."/>
            <person name="Damasio A.R."/>
            <person name="Diallinas G."/>
            <person name="Emri T."/>
            <person name="Fekete E."/>
            <person name="Flipphi M."/>
            <person name="Freyberg S."/>
            <person name="Gallo A."/>
            <person name="Gournas C."/>
            <person name="Habgood R."/>
            <person name="Hainaut M."/>
            <person name="Harispe M.L."/>
            <person name="Henrissat B."/>
            <person name="Hilden K.S."/>
            <person name="Hope R."/>
            <person name="Hossain A."/>
            <person name="Karabika E."/>
            <person name="Karaffa L."/>
            <person name="Karanyi Z."/>
            <person name="Krasevec N."/>
            <person name="Kuo A."/>
            <person name="Kusch H."/>
            <person name="LaButti K."/>
            <person name="Lagendijk E.L."/>
            <person name="Lapidus A."/>
            <person name="Levasseur A."/>
            <person name="Lindquist E."/>
            <person name="Lipzen A."/>
            <person name="Logrieco A.F."/>
            <person name="MacCabe A."/>
            <person name="Maekelae M.R."/>
            <person name="Malavazi I."/>
            <person name="Melin P."/>
            <person name="Meyer V."/>
            <person name="Mielnichuk N."/>
            <person name="Miskei M."/>
            <person name="Molnar A.P."/>
            <person name="Mule G."/>
            <person name="Ngan C.Y."/>
            <person name="Orejas M."/>
            <person name="Orosz E."/>
            <person name="Ouedraogo J.P."/>
            <person name="Overkamp K.M."/>
            <person name="Park H.-S."/>
            <person name="Perrone G."/>
            <person name="Piumi F."/>
            <person name="Punt P.J."/>
            <person name="Ram A.F."/>
            <person name="Ramon A."/>
            <person name="Rauscher S."/>
            <person name="Record E."/>
            <person name="Riano-Pachon D.M."/>
            <person name="Robert V."/>
            <person name="Roehrig J."/>
            <person name="Ruller R."/>
            <person name="Salamov A."/>
            <person name="Salih N.S."/>
            <person name="Samson R.A."/>
            <person name="Sandor E."/>
            <person name="Sanguinetti M."/>
            <person name="Schuetze T."/>
            <person name="Sepcic K."/>
            <person name="Shelest E."/>
            <person name="Sherlock G."/>
            <person name="Sophianopoulou V."/>
            <person name="Squina F.M."/>
            <person name="Sun H."/>
            <person name="Susca A."/>
            <person name="Todd R.B."/>
            <person name="Tsang A."/>
            <person name="Unkles S.E."/>
            <person name="van de Wiele N."/>
            <person name="van Rossen-Uffink D."/>
            <person name="Oliveira J.V."/>
            <person name="Vesth T.C."/>
            <person name="Visser J."/>
            <person name="Yu J.-H."/>
            <person name="Zhou M."/>
            <person name="Andersen M.R."/>
            <person name="Archer D.B."/>
            <person name="Baker S.E."/>
            <person name="Benoit I."/>
            <person name="Brakhage A.A."/>
            <person name="Braus G.H."/>
            <person name="Fischer R."/>
            <person name="Frisvad J.C."/>
            <person name="Goldman G.H."/>
            <person name="Houbraken J."/>
            <person name="Oakley B."/>
            <person name="Pocsi I."/>
            <person name="Scazzocchio C."/>
            <person name="Seiboth B."/>
            <person name="vanKuyk P.A."/>
            <person name="Wortman J."/>
            <person name="Dyer P.S."/>
            <person name="Grigoriev I.V."/>
        </authorList>
    </citation>
    <scope>NUCLEOTIDE SEQUENCE [LARGE SCALE GENOMIC DNA]</scope>
    <source>
        <strain evidence="2">CBS 516.65</strain>
    </source>
</reference>
<dbReference type="RefSeq" id="XP_022403035.1">
    <property type="nucleotide sequence ID" value="XM_022544285.1"/>
</dbReference>
<proteinExistence type="predicted"/>
<evidence type="ECO:0000313" key="1">
    <source>
        <dbReference type="EMBL" id="OJJ86346.1"/>
    </source>
</evidence>
<gene>
    <name evidence="1" type="ORF">ASPGLDRAFT_33257</name>
</gene>
<dbReference type="AlphaFoldDB" id="A0A1L9VR16"/>
<dbReference type="Proteomes" id="UP000184300">
    <property type="component" value="Unassembled WGS sequence"/>
</dbReference>
<sequence>MHREFARQGENMLPQGGDSVVRHHQCIQCIDTVPRVASGVGVLPKIFCVKHIFPDLCFSKGAIDYFLSHIVYSKELREFPDKLSASGWDISEINTPPPPDTSAAPPRRPWGITVIQVQIYH</sequence>
<dbReference type="GeneID" id="34460546"/>
<accession>A0A1L9VR16</accession>
<dbReference type="STRING" id="1160497.A0A1L9VR16"/>
<dbReference type="EMBL" id="KV878892">
    <property type="protein sequence ID" value="OJJ86346.1"/>
    <property type="molecule type" value="Genomic_DNA"/>
</dbReference>
<dbReference type="VEuPathDB" id="FungiDB:ASPGLDRAFT_33257"/>